<dbReference type="InterPro" id="IPR019749">
    <property type="entry name" value="Band_41_domain"/>
</dbReference>
<dbReference type="PANTHER" id="PTHR23280">
    <property type="entry name" value="4.1 G PROTEIN"/>
    <property type="match status" value="1"/>
</dbReference>
<dbReference type="Gene3D" id="2.30.29.30">
    <property type="entry name" value="Pleckstrin-homology domain (PH domain)/Phosphotyrosine-binding domain (PTB)"/>
    <property type="match status" value="1"/>
</dbReference>
<dbReference type="SMART" id="SM01196">
    <property type="entry name" value="FERM_C"/>
    <property type="match status" value="1"/>
</dbReference>
<dbReference type="Proteomes" id="UP000887574">
    <property type="component" value="Unplaced"/>
</dbReference>
<reference evidence="4" key="1">
    <citation type="submission" date="2022-11" db="UniProtKB">
        <authorList>
            <consortium name="WormBaseParasite"/>
        </authorList>
    </citation>
    <scope>IDENTIFICATION</scope>
</reference>
<dbReference type="SUPFAM" id="SSF50729">
    <property type="entry name" value="PH domain-like"/>
    <property type="match status" value="1"/>
</dbReference>
<dbReference type="InterPro" id="IPR018979">
    <property type="entry name" value="FERM_N"/>
</dbReference>
<evidence type="ECO:0000313" key="4">
    <source>
        <dbReference type="WBParaSite" id="jg25755"/>
    </source>
</evidence>
<dbReference type="GO" id="GO:0005856">
    <property type="term" value="C:cytoskeleton"/>
    <property type="evidence" value="ECO:0007669"/>
    <property type="project" value="TreeGrafter"/>
</dbReference>
<dbReference type="AlphaFoldDB" id="A0A915E1P5"/>
<dbReference type="Pfam" id="PF09380">
    <property type="entry name" value="FERM_C"/>
    <property type="match status" value="1"/>
</dbReference>
<dbReference type="SMART" id="SM00295">
    <property type="entry name" value="B41"/>
    <property type="match status" value="1"/>
</dbReference>
<dbReference type="InterPro" id="IPR014352">
    <property type="entry name" value="FERM/acyl-CoA-bd_prot_sf"/>
</dbReference>
<dbReference type="PANTHER" id="PTHR23280:SF27">
    <property type="entry name" value="TYROSINE-PROTEIN PHOSPHATASE NON-RECEPTOR TYPE"/>
    <property type="match status" value="1"/>
</dbReference>
<dbReference type="Gene3D" id="1.20.80.10">
    <property type="match status" value="1"/>
</dbReference>
<dbReference type="InterPro" id="IPR014847">
    <property type="entry name" value="FA"/>
</dbReference>
<protein>
    <submittedName>
        <fullName evidence="4">FERM domain-containing protein</fullName>
    </submittedName>
</protein>
<name>A0A915E1P5_9BILA</name>
<feature type="compositionally biased region" description="Polar residues" evidence="1">
    <location>
        <begin position="800"/>
        <end position="812"/>
    </location>
</feature>
<dbReference type="FunFam" id="2.30.29.30:FF:000002">
    <property type="entry name" value="Band 4.1-like protein 5 isoform 1"/>
    <property type="match status" value="1"/>
</dbReference>
<accession>A0A915E1P5</accession>
<dbReference type="WBParaSite" id="jg25755">
    <property type="protein sequence ID" value="jg25755"/>
    <property type="gene ID" value="jg25755"/>
</dbReference>
<feature type="region of interest" description="Disordered" evidence="1">
    <location>
        <begin position="417"/>
        <end position="457"/>
    </location>
</feature>
<dbReference type="SMART" id="SM01195">
    <property type="entry name" value="FA"/>
    <property type="match status" value="1"/>
</dbReference>
<dbReference type="CDD" id="cd14473">
    <property type="entry name" value="FERM_B-lobe"/>
    <property type="match status" value="1"/>
</dbReference>
<feature type="region of interest" description="Disordered" evidence="1">
    <location>
        <begin position="772"/>
        <end position="812"/>
    </location>
</feature>
<evidence type="ECO:0000256" key="1">
    <source>
        <dbReference type="SAM" id="MobiDB-lite"/>
    </source>
</evidence>
<dbReference type="InterPro" id="IPR019748">
    <property type="entry name" value="FERM_central"/>
</dbReference>
<dbReference type="PROSITE" id="PS50057">
    <property type="entry name" value="FERM_3"/>
    <property type="match status" value="1"/>
</dbReference>
<feature type="compositionally biased region" description="Low complexity" evidence="1">
    <location>
        <begin position="666"/>
        <end position="677"/>
    </location>
</feature>
<sequence>MLVIWDDPTLWHWFLQPSPVRGCAPPAPTQPSCSTQPVSILRKRVNFMGIKGPANSSSFSSNAQSNSQTLICTVHFLDDTQRQFEVQKNATGEDLINQVFSHLELMEKDFFGLQFISLIDSNCARMRWLDSKKSIKRQIVCPPYQLFFGSSFMLVIPADWLKSILGTTFISKSAKTFSMAVFYAHLRMAVKIVWKWLHSWVVSLFNQNWRFQCRRTYSMDYLNSFQLLPIQSDAMLHKIAQLHQLHIGQSPAESEFNFLAHAKRLPMYGFDLHEAKDGTNHPITIGVNSNGVSVFENRRMVNAFPWAAIIKLSFKRKTFFLRMKTLGQNGEEVDTELSFNAICPQNCKILWKSCIEHHTFFRLIAPPIVPNKSLFNLGSKFRYSGRTEFQTMQQMKQRQQKPHRSSGRVFHRPLCYTSSVTAPTPPTTSFLPRPSSTSSQTSATPSNSSCHTTSTKLQNSLATEQMDAFSNQLALPMVNSITSATTSGISTSSMAISCTDANVLEYELVEYSLEDDSGVLTKTLRRNEVDECTGQAKLEALECLLRSVSCSCSRSTSPTVQTTDELDKINSEECVRPQETINNCTERDEKEPDDSAAEHFSLCIMSSAITMKKNSEARFGWPPPSNKYSIAQAPTKPKFIDTFHAHPPPSYNSVVRNATKSGNKNGSVGSLSSTGSSQPKLPQKAESKTDAAVVAQASTMSLLPSVLYDKPLESGSKSISSSSISQIPVLASGKAKLNHGVRALMNAKDRRSVNKSQSLEPKGCNERVVTFPTENGDPRAIKGVHPSSTSSSTCSCSSSPTQDHVPSPNTNNLQRRYSITIGSNCDPNHRSNNTYECDVDDIFSASDSEAAVSGSLNAMSSRARLRRRVEMGAALDGLPPPSGLLFNIRLNSKNSIIKICRFVTETQNLNFQGLL</sequence>
<dbReference type="InterPro" id="IPR018980">
    <property type="entry name" value="FERM_PH-like_C"/>
</dbReference>
<dbReference type="Pfam" id="PF09379">
    <property type="entry name" value="FERM_N"/>
    <property type="match status" value="1"/>
</dbReference>
<feature type="compositionally biased region" description="Low complexity" evidence="1">
    <location>
        <begin position="787"/>
        <end position="799"/>
    </location>
</feature>
<dbReference type="SUPFAM" id="SSF54236">
    <property type="entry name" value="Ubiquitin-like"/>
    <property type="match status" value="1"/>
</dbReference>
<keyword evidence="3" id="KW-1185">Reference proteome</keyword>
<dbReference type="Pfam" id="PF00373">
    <property type="entry name" value="FERM_M"/>
    <property type="match status" value="1"/>
</dbReference>
<feature type="compositionally biased region" description="Polar residues" evidence="1">
    <location>
        <begin position="651"/>
        <end position="665"/>
    </location>
</feature>
<evidence type="ECO:0000259" key="2">
    <source>
        <dbReference type="PROSITE" id="PS50057"/>
    </source>
</evidence>
<dbReference type="PROSITE" id="PS00661">
    <property type="entry name" value="FERM_2"/>
    <property type="match status" value="1"/>
</dbReference>
<feature type="domain" description="FERM" evidence="2">
    <location>
        <begin position="70"/>
        <end position="365"/>
    </location>
</feature>
<evidence type="ECO:0000313" key="3">
    <source>
        <dbReference type="Proteomes" id="UP000887574"/>
    </source>
</evidence>
<feature type="compositionally biased region" description="Low complexity" evidence="1">
    <location>
        <begin position="417"/>
        <end position="449"/>
    </location>
</feature>
<feature type="region of interest" description="Disordered" evidence="1">
    <location>
        <begin position="643"/>
        <end position="689"/>
    </location>
</feature>
<dbReference type="InterPro" id="IPR019747">
    <property type="entry name" value="FERM_CS"/>
</dbReference>
<dbReference type="Pfam" id="PF08736">
    <property type="entry name" value="FA"/>
    <property type="match status" value="1"/>
</dbReference>
<dbReference type="GO" id="GO:0031032">
    <property type="term" value="P:actomyosin structure organization"/>
    <property type="evidence" value="ECO:0007669"/>
    <property type="project" value="TreeGrafter"/>
</dbReference>
<organism evidence="3 4">
    <name type="scientific">Ditylenchus dipsaci</name>
    <dbReference type="NCBI Taxonomy" id="166011"/>
    <lineage>
        <taxon>Eukaryota</taxon>
        <taxon>Metazoa</taxon>
        <taxon>Ecdysozoa</taxon>
        <taxon>Nematoda</taxon>
        <taxon>Chromadorea</taxon>
        <taxon>Rhabditida</taxon>
        <taxon>Tylenchina</taxon>
        <taxon>Tylenchomorpha</taxon>
        <taxon>Sphaerularioidea</taxon>
        <taxon>Anguinidae</taxon>
        <taxon>Anguininae</taxon>
        <taxon>Ditylenchus</taxon>
    </lineage>
</organism>
<dbReference type="InterPro" id="IPR011993">
    <property type="entry name" value="PH-like_dom_sf"/>
</dbReference>
<dbReference type="InterPro" id="IPR035963">
    <property type="entry name" value="FERM_2"/>
</dbReference>
<dbReference type="SUPFAM" id="SSF47031">
    <property type="entry name" value="Second domain of FERM"/>
    <property type="match status" value="1"/>
</dbReference>
<dbReference type="Gene3D" id="3.10.20.90">
    <property type="entry name" value="Phosphatidylinositol 3-kinase Catalytic Subunit, Chain A, domain 1"/>
    <property type="match status" value="1"/>
</dbReference>
<proteinExistence type="predicted"/>
<dbReference type="InterPro" id="IPR000299">
    <property type="entry name" value="FERM_domain"/>
</dbReference>
<dbReference type="InterPro" id="IPR029071">
    <property type="entry name" value="Ubiquitin-like_domsf"/>
</dbReference>